<dbReference type="AlphaFoldDB" id="A0A2K3JLA6"/>
<reference evidence="3 4" key="2">
    <citation type="journal article" date="2017" name="Front. Plant Sci.">
        <title>Gene Classification and Mining of Molecular Markers Useful in Red Clover (Trifolium pratense) Breeding.</title>
        <authorList>
            <person name="Istvanek J."/>
            <person name="Dluhosova J."/>
            <person name="Dluhos P."/>
            <person name="Patkova L."/>
            <person name="Nedelnik J."/>
            <person name="Repkova J."/>
        </authorList>
    </citation>
    <scope>NUCLEOTIDE SEQUENCE [LARGE SCALE GENOMIC DNA]</scope>
    <source>
        <strain evidence="4">cv. Tatra</strain>
        <tissue evidence="3">Young leaves</tissue>
    </source>
</reference>
<evidence type="ECO:0000259" key="2">
    <source>
        <dbReference type="Pfam" id="PF07727"/>
    </source>
</evidence>
<evidence type="ECO:0000313" key="3">
    <source>
        <dbReference type="EMBL" id="PNX54819.1"/>
    </source>
</evidence>
<dbReference type="ExpressionAtlas" id="A0A2K3JLA6">
    <property type="expression patterns" value="baseline"/>
</dbReference>
<dbReference type="Pfam" id="PF07727">
    <property type="entry name" value="RVT_2"/>
    <property type="match status" value="1"/>
</dbReference>
<dbReference type="Proteomes" id="UP000236291">
    <property type="component" value="Unassembled WGS sequence"/>
</dbReference>
<feature type="domain" description="Reverse transcriptase Ty1/copia-type" evidence="2">
    <location>
        <begin position="56"/>
        <end position="295"/>
    </location>
</feature>
<accession>A0A2K3JLA6</accession>
<evidence type="ECO:0000256" key="1">
    <source>
        <dbReference type="SAM" id="MobiDB-lite"/>
    </source>
</evidence>
<feature type="compositionally biased region" description="Acidic residues" evidence="1">
    <location>
        <begin position="1"/>
        <end position="18"/>
    </location>
</feature>
<protein>
    <submittedName>
        <fullName evidence="3">Putative LRR receptor-like protein kinase</fullName>
    </submittedName>
</protein>
<feature type="non-terminal residue" evidence="3">
    <location>
        <position position="364"/>
    </location>
</feature>
<dbReference type="GO" id="GO:0016301">
    <property type="term" value="F:kinase activity"/>
    <property type="evidence" value="ECO:0007669"/>
    <property type="project" value="UniProtKB-KW"/>
</dbReference>
<feature type="region of interest" description="Disordered" evidence="1">
    <location>
        <begin position="1"/>
        <end position="41"/>
    </location>
</feature>
<gene>
    <name evidence="3" type="ORF">L195_g048441</name>
</gene>
<keyword evidence="3" id="KW-0675">Receptor</keyword>
<feature type="non-terminal residue" evidence="3">
    <location>
        <position position="1"/>
    </location>
</feature>
<dbReference type="PANTHER" id="PTHR11439">
    <property type="entry name" value="GAG-POL-RELATED RETROTRANSPOSON"/>
    <property type="match status" value="1"/>
</dbReference>
<comment type="caution">
    <text evidence="3">The sequence shown here is derived from an EMBL/GenBank/DDBJ whole genome shotgun (WGS) entry which is preliminary data.</text>
</comment>
<dbReference type="SUPFAM" id="SSF56672">
    <property type="entry name" value="DNA/RNA polymerases"/>
    <property type="match status" value="1"/>
</dbReference>
<sequence length="364" mass="41510">HGSENDGECDDENNDNEEISPRENVTQGREKRPPGWMQDFVSGEGLSEEEEAETYMVQDDMGAKIIGVKWIFKTKLNEKGEVDKYKARLVAKGYSQQHGIDFIEVFALVARMDTVRMIVALAACRGWDIFQLDVKSAFLHGELREDVYVHLPKGYVKKGKENKVYKLHKALYGLKQAPRAWFSRIESQFVKEGFQKCPNEQTLFIKRSTGGSILIVSIYVDDLIYTGDDKGMMVEFKKSMMEAFDMTDLGKMRFFLGIEILQKSEGIFICQRKYATDILKKFTMSESKPVNCPIVPGSKINRDVNGAAVDDTYFKKIVGSLMYLTATRPDIMFSVSLISRYMSKPTELHLQAAKRILRYLKGTT</sequence>
<reference evidence="3 4" key="1">
    <citation type="journal article" date="2014" name="Am. J. Bot.">
        <title>Genome assembly and annotation for red clover (Trifolium pratense; Fabaceae).</title>
        <authorList>
            <person name="Istvanek J."/>
            <person name="Jaros M."/>
            <person name="Krenek A."/>
            <person name="Repkova J."/>
        </authorList>
    </citation>
    <scope>NUCLEOTIDE SEQUENCE [LARGE SCALE GENOMIC DNA]</scope>
    <source>
        <strain evidence="4">cv. Tatra</strain>
        <tissue evidence="3">Young leaves</tissue>
    </source>
</reference>
<keyword evidence="3" id="KW-0418">Kinase</keyword>
<keyword evidence="3" id="KW-0808">Transferase</keyword>
<dbReference type="EMBL" id="ASHM01069242">
    <property type="protein sequence ID" value="PNX54819.1"/>
    <property type="molecule type" value="Genomic_DNA"/>
</dbReference>
<name>A0A2K3JLA6_TRIPR</name>
<dbReference type="PANTHER" id="PTHR11439:SF517">
    <property type="entry name" value="CYSTEINE-RICH RLK (RECEPTOR-LIKE PROTEIN KINASE) 8"/>
    <property type="match status" value="1"/>
</dbReference>
<organism evidence="3 4">
    <name type="scientific">Trifolium pratense</name>
    <name type="common">Red clover</name>
    <dbReference type="NCBI Taxonomy" id="57577"/>
    <lineage>
        <taxon>Eukaryota</taxon>
        <taxon>Viridiplantae</taxon>
        <taxon>Streptophyta</taxon>
        <taxon>Embryophyta</taxon>
        <taxon>Tracheophyta</taxon>
        <taxon>Spermatophyta</taxon>
        <taxon>Magnoliopsida</taxon>
        <taxon>eudicotyledons</taxon>
        <taxon>Gunneridae</taxon>
        <taxon>Pentapetalae</taxon>
        <taxon>rosids</taxon>
        <taxon>fabids</taxon>
        <taxon>Fabales</taxon>
        <taxon>Fabaceae</taxon>
        <taxon>Papilionoideae</taxon>
        <taxon>50 kb inversion clade</taxon>
        <taxon>NPAAA clade</taxon>
        <taxon>Hologalegina</taxon>
        <taxon>IRL clade</taxon>
        <taxon>Trifolieae</taxon>
        <taxon>Trifolium</taxon>
    </lineage>
</organism>
<evidence type="ECO:0000313" key="4">
    <source>
        <dbReference type="Proteomes" id="UP000236291"/>
    </source>
</evidence>
<dbReference type="InterPro" id="IPR043502">
    <property type="entry name" value="DNA/RNA_pol_sf"/>
</dbReference>
<proteinExistence type="predicted"/>
<dbReference type="InterPro" id="IPR013103">
    <property type="entry name" value="RVT_2"/>
</dbReference>